<keyword evidence="3" id="KW-1185">Reference proteome</keyword>
<protein>
    <recommendedName>
        <fullName evidence="4">T9SS C-terminal target domain-containing protein</fullName>
    </recommendedName>
</protein>
<organism evidence="2 3">
    <name type="scientific">Fibrivirga algicola</name>
    <dbReference type="NCBI Taxonomy" id="2950420"/>
    <lineage>
        <taxon>Bacteria</taxon>
        <taxon>Pseudomonadati</taxon>
        <taxon>Bacteroidota</taxon>
        <taxon>Cytophagia</taxon>
        <taxon>Cytophagales</taxon>
        <taxon>Spirosomataceae</taxon>
        <taxon>Fibrivirga</taxon>
    </lineage>
</organism>
<feature type="signal peptide" evidence="1">
    <location>
        <begin position="1"/>
        <end position="20"/>
    </location>
</feature>
<evidence type="ECO:0008006" key="4">
    <source>
        <dbReference type="Google" id="ProtNLM"/>
    </source>
</evidence>
<evidence type="ECO:0000256" key="1">
    <source>
        <dbReference type="SAM" id="SignalP"/>
    </source>
</evidence>
<gene>
    <name evidence="2" type="ORF">F7231_23345</name>
</gene>
<dbReference type="EMBL" id="WAEL01000010">
    <property type="protein sequence ID" value="NID13128.1"/>
    <property type="molecule type" value="Genomic_DNA"/>
</dbReference>
<comment type="caution">
    <text evidence="2">The sequence shown here is derived from an EMBL/GenBank/DDBJ whole genome shotgun (WGS) entry which is preliminary data.</text>
</comment>
<proteinExistence type="predicted"/>
<dbReference type="Proteomes" id="UP000606008">
    <property type="component" value="Unassembled WGS sequence"/>
</dbReference>
<keyword evidence="1" id="KW-0732">Signal</keyword>
<accession>A0ABX0QRF2</accession>
<reference evidence="2" key="1">
    <citation type="submission" date="2024-05" db="EMBL/GenBank/DDBJ databases">
        <authorList>
            <person name="Jung D.-H."/>
        </authorList>
    </citation>
    <scope>NUCLEOTIDE SEQUENCE</scope>
    <source>
        <strain evidence="2">JA-25</strain>
    </source>
</reference>
<name>A0ABX0QRF2_9BACT</name>
<sequence>MFRFYAPVLLLVFISSTVWSCKEKVIDTPTPAPDPGLTWQINEGFLFDEKIQLNSYADTAIIILSGSNTTAIAPGSQRPRTDTNFVHYGGQAQPSGRTDYRPLLTPSFVGFVLNDFINIIPTASPVQSYVNAVVRFSELDPDFAFFDLLPSWIGESIVANNQNQLIVPYRRYDRSYSTPVIEGGLTNIALISLDVPSPPSIQIKTTKTQLLTIQGGNFLQSISSIGSYFLVSTSNGTFQIASDGIYRKT</sequence>
<feature type="chain" id="PRO_5046875631" description="T9SS C-terminal target domain-containing protein" evidence="1">
    <location>
        <begin position="21"/>
        <end position="249"/>
    </location>
</feature>
<evidence type="ECO:0000313" key="2">
    <source>
        <dbReference type="EMBL" id="NID13128.1"/>
    </source>
</evidence>
<evidence type="ECO:0000313" key="3">
    <source>
        <dbReference type="Proteomes" id="UP000606008"/>
    </source>
</evidence>
<dbReference type="RefSeq" id="WP_166693744.1">
    <property type="nucleotide sequence ID" value="NZ_WAEL01000010.1"/>
</dbReference>